<dbReference type="SUPFAM" id="SSF53901">
    <property type="entry name" value="Thiolase-like"/>
    <property type="match status" value="2"/>
</dbReference>
<dbReference type="Pfam" id="PF08541">
    <property type="entry name" value="ACP_syn_III_C"/>
    <property type="match status" value="1"/>
</dbReference>
<dbReference type="InterPro" id="IPR016039">
    <property type="entry name" value="Thiolase-like"/>
</dbReference>
<evidence type="ECO:0000313" key="6">
    <source>
        <dbReference type="EMBL" id="SIM67862.1"/>
    </source>
</evidence>
<dbReference type="RefSeq" id="WP_148689877.1">
    <property type="nucleotide sequence ID" value="NZ_LT671858.1"/>
</dbReference>
<feature type="domain" description="Beta-ketoacyl-[acyl-carrier-protein] synthase III C-terminal" evidence="4">
    <location>
        <begin position="242"/>
        <end position="326"/>
    </location>
</feature>
<name>A0A1N5V415_9ARCH</name>
<dbReference type="GO" id="GO:0004315">
    <property type="term" value="F:3-oxoacyl-[acyl-carrier-protein] synthase activity"/>
    <property type="evidence" value="ECO:0007669"/>
    <property type="project" value="InterPro"/>
</dbReference>
<dbReference type="GO" id="GO:0006633">
    <property type="term" value="P:fatty acid biosynthetic process"/>
    <property type="evidence" value="ECO:0007669"/>
    <property type="project" value="InterPro"/>
</dbReference>
<protein>
    <submittedName>
        <fullName evidence="6">3-oxoacyl-(Acyl-carrier-protein) synthase III</fullName>
    </submittedName>
</protein>
<dbReference type="Pfam" id="PF08545">
    <property type="entry name" value="ACP_syn_III"/>
    <property type="match status" value="1"/>
</dbReference>
<keyword evidence="3" id="KW-0012">Acyltransferase</keyword>
<evidence type="ECO:0000256" key="1">
    <source>
        <dbReference type="ARBA" id="ARBA00022679"/>
    </source>
</evidence>
<dbReference type="AlphaFoldDB" id="A0A1N5V415"/>
<keyword evidence="1" id="KW-0808">Transferase</keyword>
<feature type="domain" description="Beta-ketoacyl-[acyl-carrier-protein] synthase III N-terminal" evidence="5">
    <location>
        <begin position="107"/>
        <end position="187"/>
    </location>
</feature>
<proteinExistence type="predicted"/>
<evidence type="ECO:0000259" key="5">
    <source>
        <dbReference type="Pfam" id="PF08545"/>
    </source>
</evidence>
<dbReference type="Gene3D" id="3.40.47.10">
    <property type="match status" value="1"/>
</dbReference>
<gene>
    <name evidence="6" type="ORF">CSP5_1227</name>
</gene>
<evidence type="ECO:0000256" key="2">
    <source>
        <dbReference type="ARBA" id="ARBA00023229"/>
    </source>
</evidence>
<accession>A0A1N5V415</accession>
<dbReference type="PANTHER" id="PTHR34069:SF2">
    <property type="entry name" value="BETA-KETOACYL-[ACYL-CARRIER-PROTEIN] SYNTHASE III"/>
    <property type="match status" value="1"/>
</dbReference>
<dbReference type="NCBIfam" id="NF005308">
    <property type="entry name" value="PRK06840.1"/>
    <property type="match status" value="1"/>
</dbReference>
<keyword evidence="2" id="KW-0414">Isoprene biosynthesis</keyword>
<dbReference type="GeneID" id="41588480"/>
<evidence type="ECO:0000313" key="7">
    <source>
        <dbReference type="Proteomes" id="UP000195607"/>
    </source>
</evidence>
<dbReference type="GO" id="GO:0008299">
    <property type="term" value="P:isoprenoid biosynthetic process"/>
    <property type="evidence" value="ECO:0007669"/>
    <property type="project" value="UniProtKB-KW"/>
</dbReference>
<dbReference type="GO" id="GO:0044550">
    <property type="term" value="P:secondary metabolite biosynthetic process"/>
    <property type="evidence" value="ECO:0007669"/>
    <property type="project" value="TreeGrafter"/>
</dbReference>
<organism evidence="6 7">
    <name type="scientific">Cuniculiplasma divulgatum</name>
    <dbReference type="NCBI Taxonomy" id="1673428"/>
    <lineage>
        <taxon>Archaea</taxon>
        <taxon>Methanobacteriati</taxon>
        <taxon>Thermoplasmatota</taxon>
        <taxon>Thermoplasmata</taxon>
        <taxon>Thermoplasmatales</taxon>
        <taxon>Cuniculiplasmataceae</taxon>
        <taxon>Cuniculiplasma</taxon>
    </lineage>
</organism>
<dbReference type="PANTHER" id="PTHR34069">
    <property type="entry name" value="3-OXOACYL-[ACYL-CARRIER-PROTEIN] SYNTHASE 3"/>
    <property type="match status" value="1"/>
</dbReference>
<reference evidence="6 7" key="1">
    <citation type="submission" date="2016-04" db="EMBL/GenBank/DDBJ databases">
        <authorList>
            <person name="Evans L.H."/>
            <person name="Alamgir A."/>
            <person name="Owens N."/>
            <person name="Weber N.D."/>
            <person name="Virtaneva K."/>
            <person name="Barbian K."/>
            <person name="Babar A."/>
            <person name="Rosenke K."/>
        </authorList>
    </citation>
    <scope>NUCLEOTIDE SEQUENCE [LARGE SCALE GENOMIC DNA]</scope>
    <source>
        <strain evidence="7">S5(T) (JCM 30642 \VKM B-2941)</strain>
    </source>
</reference>
<dbReference type="EMBL" id="LT671858">
    <property type="protein sequence ID" value="SIM67862.1"/>
    <property type="molecule type" value="Genomic_DNA"/>
</dbReference>
<evidence type="ECO:0000256" key="3">
    <source>
        <dbReference type="ARBA" id="ARBA00023315"/>
    </source>
</evidence>
<evidence type="ECO:0000259" key="4">
    <source>
        <dbReference type="Pfam" id="PF08541"/>
    </source>
</evidence>
<dbReference type="InterPro" id="IPR013751">
    <property type="entry name" value="ACP_syn_III_N"/>
</dbReference>
<dbReference type="Proteomes" id="UP000195607">
    <property type="component" value="Chromosome I"/>
</dbReference>
<dbReference type="InterPro" id="IPR013747">
    <property type="entry name" value="ACP_syn_III_C"/>
</dbReference>
<sequence>MKKVYIKKFAIYASENVMTAKSISEETGIPEDVVREKLGIVSKPVEEKLSLSDLSMKSIEKIVGPADSSLKRLKYIVSAGSDFKDKYIWTLAPSLTSKLGVKEALSFDISSQCVGSLVALDMMKSRISSESNFDALISIATKQSHIVNYKDRTGSFMYDFSDGSGAVLISEEKGEYEILQSAFLTDGSFSDVVYAPFGGSFILDKDIWSNKLTVSEEKAWKERMADATLRNFIRVITEATVKSGYDIKDIDYLAFLHTKRSFHREIMDALGIDRSKSIYLEDYGHMQGVDPFISLKLAEEKNLLRPGNLICLVSAGTGWTWGATVILKV</sequence>